<dbReference type="GO" id="GO:0004834">
    <property type="term" value="F:tryptophan synthase activity"/>
    <property type="evidence" value="ECO:0007669"/>
    <property type="project" value="UniProtKB-UniRule"/>
</dbReference>
<comment type="pathway">
    <text evidence="1 8">Amino-acid biosynthesis; L-tryptophan biosynthesis; L-tryptophan from chorismate: step 5/5.</text>
</comment>
<proteinExistence type="inferred from homology"/>
<dbReference type="RefSeq" id="WP_005869441.1">
    <property type="nucleotide sequence ID" value="NZ_ACYG01000008.1"/>
</dbReference>
<evidence type="ECO:0000256" key="8">
    <source>
        <dbReference type="HAMAP-Rule" id="MF_00131"/>
    </source>
</evidence>
<protein>
    <recommendedName>
        <fullName evidence="8">Tryptophan synthase alpha chain</fullName>
        <ecNumber evidence="8">4.2.1.20</ecNumber>
    </recommendedName>
</protein>
<keyword evidence="4 8" id="KW-0822">Tryptophan biosynthesis</keyword>
<dbReference type="eggNOG" id="COG0159">
    <property type="taxonomic scope" value="Bacteria"/>
</dbReference>
<comment type="similarity">
    <text evidence="8 9">Belongs to the TrpA family.</text>
</comment>
<keyword evidence="11" id="KW-1185">Reference proteome</keyword>
<evidence type="ECO:0000256" key="5">
    <source>
        <dbReference type="ARBA" id="ARBA00023141"/>
    </source>
</evidence>
<evidence type="ECO:0000256" key="7">
    <source>
        <dbReference type="ARBA" id="ARBA00049047"/>
    </source>
</evidence>
<gene>
    <name evidence="8 10" type="primary">trpA</name>
    <name evidence="10" type="ORF">CAMGR0001_1902</name>
</gene>
<dbReference type="InterPro" id="IPR018204">
    <property type="entry name" value="Trp_synthase_alpha_AS"/>
</dbReference>
<dbReference type="PANTHER" id="PTHR43406:SF1">
    <property type="entry name" value="TRYPTOPHAN SYNTHASE ALPHA CHAIN, CHLOROPLASTIC"/>
    <property type="match status" value="1"/>
</dbReference>
<keyword evidence="3 8" id="KW-0028">Amino-acid biosynthesis</keyword>
<dbReference type="UniPathway" id="UPA00035">
    <property type="reaction ID" value="UER00044"/>
</dbReference>
<feature type="active site" description="Proton acceptor" evidence="8">
    <location>
        <position position="55"/>
    </location>
</feature>
<dbReference type="HAMAP" id="MF_00131">
    <property type="entry name" value="Trp_synth_alpha"/>
    <property type="match status" value="1"/>
</dbReference>
<keyword evidence="5 8" id="KW-0057">Aromatic amino acid biosynthesis</keyword>
<reference evidence="10 11" key="1">
    <citation type="submission" date="2009-07" db="EMBL/GenBank/DDBJ databases">
        <authorList>
            <person name="Madupu R."/>
            <person name="Sebastian Y."/>
            <person name="Durkin A.S."/>
            <person name="Torralba M."/>
            <person name="Methe B."/>
            <person name="Sutton G.G."/>
            <person name="Strausberg R.L."/>
            <person name="Nelson K.E."/>
        </authorList>
    </citation>
    <scope>NUCLEOTIDE SEQUENCE [LARGE SCALE GENOMIC DNA]</scope>
    <source>
        <strain evidence="10 11">RM3268</strain>
    </source>
</reference>
<sequence>MDKIKAAFAGKKANIGYIVAGYPNPAHTKEFLSNLDESAIDLLEIGIPYSDPLADGPEIFKASFSAVQNGVNAEKVFEILKGVQTRKPLVFLVYYNVIFAYGAREFVSKAARYGISGLIIPDLPYEENEEIFALCEELGIALIPLISVTSEHRAARVLSRARGFIYGVGAIGVTGSKQTPISRLKNMVADLKKMSDLPMAIGFGIRTAGDVRATKEYADGAIIGTAIVNLCANYGGRELQNKIAELFN</sequence>
<dbReference type="SUPFAM" id="SSF51366">
    <property type="entry name" value="Ribulose-phoshate binding barrel"/>
    <property type="match status" value="1"/>
</dbReference>
<dbReference type="InterPro" id="IPR011060">
    <property type="entry name" value="RibuloseP-bd_barrel"/>
</dbReference>
<evidence type="ECO:0000256" key="9">
    <source>
        <dbReference type="RuleBase" id="RU003662"/>
    </source>
</evidence>
<dbReference type="PANTHER" id="PTHR43406">
    <property type="entry name" value="TRYPTOPHAN SYNTHASE, ALPHA CHAIN"/>
    <property type="match status" value="1"/>
</dbReference>
<dbReference type="InterPro" id="IPR002028">
    <property type="entry name" value="Trp_synthase_suA"/>
</dbReference>
<evidence type="ECO:0000313" key="10">
    <source>
        <dbReference type="EMBL" id="EEV18796.1"/>
    </source>
</evidence>
<organism evidence="10 11">
    <name type="scientific">Campylobacter gracilis RM3268</name>
    <dbReference type="NCBI Taxonomy" id="553220"/>
    <lineage>
        <taxon>Bacteria</taxon>
        <taxon>Pseudomonadati</taxon>
        <taxon>Campylobacterota</taxon>
        <taxon>Epsilonproteobacteria</taxon>
        <taxon>Campylobacterales</taxon>
        <taxon>Campylobacteraceae</taxon>
        <taxon>Campylobacter</taxon>
    </lineage>
</organism>
<evidence type="ECO:0000256" key="6">
    <source>
        <dbReference type="ARBA" id="ARBA00023239"/>
    </source>
</evidence>
<dbReference type="CDD" id="cd04724">
    <property type="entry name" value="Tryptophan_synthase_alpha"/>
    <property type="match status" value="1"/>
</dbReference>
<dbReference type="STRING" id="824.CGRAC_0480"/>
<comment type="catalytic activity">
    <reaction evidence="7 8">
        <text>(1S,2R)-1-C-(indol-3-yl)glycerol 3-phosphate + L-serine = D-glyceraldehyde 3-phosphate + L-tryptophan + H2O</text>
        <dbReference type="Rhea" id="RHEA:10532"/>
        <dbReference type="ChEBI" id="CHEBI:15377"/>
        <dbReference type="ChEBI" id="CHEBI:33384"/>
        <dbReference type="ChEBI" id="CHEBI:57912"/>
        <dbReference type="ChEBI" id="CHEBI:58866"/>
        <dbReference type="ChEBI" id="CHEBI:59776"/>
        <dbReference type="EC" id="4.2.1.20"/>
    </reaction>
</comment>
<comment type="subunit">
    <text evidence="2 8">Tetramer of two alpha and two beta chains.</text>
</comment>
<dbReference type="NCBIfam" id="TIGR00262">
    <property type="entry name" value="trpA"/>
    <property type="match status" value="1"/>
</dbReference>
<evidence type="ECO:0000256" key="4">
    <source>
        <dbReference type="ARBA" id="ARBA00022822"/>
    </source>
</evidence>
<dbReference type="Proteomes" id="UP000005709">
    <property type="component" value="Unassembled WGS sequence"/>
</dbReference>
<evidence type="ECO:0000256" key="2">
    <source>
        <dbReference type="ARBA" id="ARBA00011270"/>
    </source>
</evidence>
<comment type="caution">
    <text evidence="10">The sequence shown here is derived from an EMBL/GenBank/DDBJ whole genome shotgun (WGS) entry which is preliminary data.</text>
</comment>
<feature type="active site" description="Proton acceptor" evidence="8">
    <location>
        <position position="44"/>
    </location>
</feature>
<dbReference type="PROSITE" id="PS00167">
    <property type="entry name" value="TRP_SYNTHASE_ALPHA"/>
    <property type="match status" value="1"/>
</dbReference>
<dbReference type="EC" id="4.2.1.20" evidence="8"/>
<dbReference type="AlphaFoldDB" id="C8PEK1"/>
<accession>C8PEK1</accession>
<dbReference type="GO" id="GO:0005829">
    <property type="term" value="C:cytosol"/>
    <property type="evidence" value="ECO:0007669"/>
    <property type="project" value="TreeGrafter"/>
</dbReference>
<evidence type="ECO:0000256" key="1">
    <source>
        <dbReference type="ARBA" id="ARBA00004733"/>
    </source>
</evidence>
<keyword evidence="6 8" id="KW-0456">Lyase</keyword>
<dbReference type="EMBL" id="ACYG01000008">
    <property type="protein sequence ID" value="EEV18796.1"/>
    <property type="molecule type" value="Genomic_DNA"/>
</dbReference>
<dbReference type="OrthoDB" id="9804578at2"/>
<evidence type="ECO:0000313" key="11">
    <source>
        <dbReference type="Proteomes" id="UP000005709"/>
    </source>
</evidence>
<evidence type="ECO:0000256" key="3">
    <source>
        <dbReference type="ARBA" id="ARBA00022605"/>
    </source>
</evidence>
<dbReference type="InterPro" id="IPR013785">
    <property type="entry name" value="Aldolase_TIM"/>
</dbReference>
<dbReference type="Gene3D" id="3.20.20.70">
    <property type="entry name" value="Aldolase class I"/>
    <property type="match status" value="1"/>
</dbReference>
<name>C8PEK1_9BACT</name>
<dbReference type="Pfam" id="PF00290">
    <property type="entry name" value="Trp_syntA"/>
    <property type="match status" value="1"/>
</dbReference>
<comment type="function">
    <text evidence="8">The alpha subunit is responsible for the aldol cleavage of indoleglycerol phosphate to indole and glyceraldehyde 3-phosphate.</text>
</comment>